<evidence type="ECO:0000256" key="1">
    <source>
        <dbReference type="SAM" id="MobiDB-lite"/>
    </source>
</evidence>
<accession>A0A0D0CK72</accession>
<sequence length="300" mass="32783">MTPQDNEKLFILGSSSILNNISLIIISAMNMESNASFAGGLAMMTFVAFYYLGIKPPTLGRQILFMLCFGMLLVFTVVFISNSLCVLLAASIITGKETSQAATGQVLILDDIMGSAQNIAIAIGDSAVVWRAWLLLPEGKFWKSLLTILMFANVGLLITDCVVEEIESLQRLYNILSLDWISLLASIVINLFITLFIAWKWCPVMKAPRATSPPTTAPTMVPTESVDLEEFSELLEPVGVARLLVIENDREREDGKEEDGKLGDGEDKDVENNSVEDVDGVVRNNVVDLVDDGEEVTAPS</sequence>
<evidence type="ECO:0000256" key="2">
    <source>
        <dbReference type="SAM" id="Phobius"/>
    </source>
</evidence>
<dbReference type="AlphaFoldDB" id="A0A0D0CK72"/>
<feature type="transmembrane region" description="Helical" evidence="2">
    <location>
        <begin position="141"/>
        <end position="163"/>
    </location>
</feature>
<feature type="transmembrane region" description="Helical" evidence="2">
    <location>
        <begin position="35"/>
        <end position="52"/>
    </location>
</feature>
<gene>
    <name evidence="3" type="ORF">GYMLUDRAFT_245908</name>
</gene>
<dbReference type="Proteomes" id="UP000053593">
    <property type="component" value="Unassembled WGS sequence"/>
</dbReference>
<evidence type="ECO:0000313" key="4">
    <source>
        <dbReference type="Proteomes" id="UP000053593"/>
    </source>
</evidence>
<proteinExistence type="predicted"/>
<dbReference type="EMBL" id="KN834783">
    <property type="protein sequence ID" value="KIK58832.1"/>
    <property type="molecule type" value="Genomic_DNA"/>
</dbReference>
<feature type="transmembrane region" description="Helical" evidence="2">
    <location>
        <begin position="175"/>
        <end position="199"/>
    </location>
</feature>
<name>A0A0D0CK72_9AGAR</name>
<feature type="compositionally biased region" description="Basic and acidic residues" evidence="1">
    <location>
        <begin position="251"/>
        <end position="265"/>
    </location>
</feature>
<organism evidence="3 4">
    <name type="scientific">Collybiopsis luxurians FD-317 M1</name>
    <dbReference type="NCBI Taxonomy" id="944289"/>
    <lineage>
        <taxon>Eukaryota</taxon>
        <taxon>Fungi</taxon>
        <taxon>Dikarya</taxon>
        <taxon>Basidiomycota</taxon>
        <taxon>Agaricomycotina</taxon>
        <taxon>Agaricomycetes</taxon>
        <taxon>Agaricomycetidae</taxon>
        <taxon>Agaricales</taxon>
        <taxon>Marasmiineae</taxon>
        <taxon>Omphalotaceae</taxon>
        <taxon>Collybiopsis</taxon>
        <taxon>Collybiopsis luxurians</taxon>
    </lineage>
</organism>
<feature type="region of interest" description="Disordered" evidence="1">
    <location>
        <begin position="251"/>
        <end position="279"/>
    </location>
</feature>
<feature type="compositionally biased region" description="Acidic residues" evidence="1">
    <location>
        <begin position="266"/>
        <end position="279"/>
    </location>
</feature>
<reference evidence="3 4" key="1">
    <citation type="submission" date="2014-04" db="EMBL/GenBank/DDBJ databases">
        <title>Evolutionary Origins and Diversification of the Mycorrhizal Mutualists.</title>
        <authorList>
            <consortium name="DOE Joint Genome Institute"/>
            <consortium name="Mycorrhizal Genomics Consortium"/>
            <person name="Kohler A."/>
            <person name="Kuo A."/>
            <person name="Nagy L.G."/>
            <person name="Floudas D."/>
            <person name="Copeland A."/>
            <person name="Barry K.W."/>
            <person name="Cichocki N."/>
            <person name="Veneault-Fourrey C."/>
            <person name="LaButti K."/>
            <person name="Lindquist E.A."/>
            <person name="Lipzen A."/>
            <person name="Lundell T."/>
            <person name="Morin E."/>
            <person name="Murat C."/>
            <person name="Riley R."/>
            <person name="Ohm R."/>
            <person name="Sun H."/>
            <person name="Tunlid A."/>
            <person name="Henrissat B."/>
            <person name="Grigoriev I.V."/>
            <person name="Hibbett D.S."/>
            <person name="Martin F."/>
        </authorList>
    </citation>
    <scope>NUCLEOTIDE SEQUENCE [LARGE SCALE GENOMIC DNA]</scope>
    <source>
        <strain evidence="3 4">FD-317 M1</strain>
    </source>
</reference>
<keyword evidence="2" id="KW-1133">Transmembrane helix</keyword>
<protein>
    <submittedName>
        <fullName evidence="3">Unplaced genomic scaffold GYMLUscaffold_35, whole genome shotgun sequence</fullName>
    </submittedName>
</protein>
<feature type="transmembrane region" description="Helical" evidence="2">
    <location>
        <begin position="9"/>
        <end position="29"/>
    </location>
</feature>
<evidence type="ECO:0000313" key="3">
    <source>
        <dbReference type="EMBL" id="KIK58832.1"/>
    </source>
</evidence>
<dbReference type="HOGENOM" id="CLU_071641_2_0_1"/>
<feature type="transmembrane region" description="Helical" evidence="2">
    <location>
        <begin position="64"/>
        <end position="93"/>
    </location>
</feature>
<keyword evidence="4" id="KW-1185">Reference proteome</keyword>
<keyword evidence="2" id="KW-0812">Transmembrane</keyword>
<keyword evidence="2" id="KW-0472">Membrane</keyword>